<dbReference type="InterPro" id="IPR009739">
    <property type="entry name" value="LprI-like_N"/>
</dbReference>
<gene>
    <name evidence="3" type="ORF">GTK09_24500</name>
</gene>
<dbReference type="Gene3D" id="1.20.1270.180">
    <property type="match status" value="1"/>
</dbReference>
<protein>
    <submittedName>
        <fullName evidence="3">DUF1311 domain-containing protein</fullName>
    </submittedName>
</protein>
<evidence type="ECO:0000313" key="3">
    <source>
        <dbReference type="EMBL" id="NDW07578.1"/>
    </source>
</evidence>
<dbReference type="AlphaFoldDB" id="A0A6N9TFD9"/>
<dbReference type="PANTHER" id="PTHR39176">
    <property type="entry name" value="PERIPLASMIC PROTEIN-RELATED"/>
    <property type="match status" value="1"/>
</dbReference>
<feature type="domain" description="Lysozyme inhibitor LprI-like N-terminal" evidence="2">
    <location>
        <begin position="62"/>
        <end position="161"/>
    </location>
</feature>
<keyword evidence="1" id="KW-0732">Signal</keyword>
<organism evidence="3 4">
    <name type="scientific">Jiella pacifica</name>
    <dbReference type="NCBI Taxonomy" id="2696469"/>
    <lineage>
        <taxon>Bacteria</taxon>
        <taxon>Pseudomonadati</taxon>
        <taxon>Pseudomonadota</taxon>
        <taxon>Alphaproteobacteria</taxon>
        <taxon>Hyphomicrobiales</taxon>
        <taxon>Aurantimonadaceae</taxon>
        <taxon>Jiella</taxon>
    </lineage>
</organism>
<dbReference type="RefSeq" id="WP_163466035.1">
    <property type="nucleotide sequence ID" value="NZ_JAAAMG010000032.1"/>
</dbReference>
<sequence>MKHFTTILLALLLLAHPAGAAGAAGPDVAADAAALKSCVEGAKDDPRSCIETVVTPCLDDLSETDTGINGCYDREAEAWDKVLNENYQAAMKDASSYDAEAKENGGDPQAAAGLKKAQRAWIAFRDAECDRLYARNMDGTIRFTVYAACQNRMTAERAIELGLTDEPR</sequence>
<name>A0A6N9TFD9_9HYPH</name>
<feature type="signal peptide" evidence="1">
    <location>
        <begin position="1"/>
        <end position="20"/>
    </location>
</feature>
<dbReference type="Pfam" id="PF07007">
    <property type="entry name" value="LprI"/>
    <property type="match status" value="1"/>
</dbReference>
<dbReference type="EMBL" id="JAAAMG010000032">
    <property type="protein sequence ID" value="NDW07578.1"/>
    <property type="molecule type" value="Genomic_DNA"/>
</dbReference>
<keyword evidence="4" id="KW-1185">Reference proteome</keyword>
<evidence type="ECO:0000256" key="1">
    <source>
        <dbReference type="SAM" id="SignalP"/>
    </source>
</evidence>
<feature type="chain" id="PRO_5026950386" evidence="1">
    <location>
        <begin position="21"/>
        <end position="168"/>
    </location>
</feature>
<proteinExistence type="predicted"/>
<dbReference type="PANTHER" id="PTHR39176:SF1">
    <property type="entry name" value="PERIPLASMIC PROTEIN"/>
    <property type="match status" value="1"/>
</dbReference>
<evidence type="ECO:0000259" key="2">
    <source>
        <dbReference type="Pfam" id="PF07007"/>
    </source>
</evidence>
<reference evidence="3 4" key="1">
    <citation type="submission" date="2020-01" db="EMBL/GenBank/DDBJ databases">
        <title>Jiella pacifica sp. nov.</title>
        <authorList>
            <person name="Xue Z."/>
            <person name="Zhu S."/>
            <person name="Chen J."/>
            <person name="Yang J."/>
        </authorList>
    </citation>
    <scope>NUCLEOTIDE SEQUENCE [LARGE SCALE GENOMIC DNA]</scope>
    <source>
        <strain evidence="3 4">40Bstr34</strain>
    </source>
</reference>
<evidence type="ECO:0000313" key="4">
    <source>
        <dbReference type="Proteomes" id="UP000469011"/>
    </source>
</evidence>
<accession>A0A6N9TFD9</accession>
<dbReference type="Proteomes" id="UP000469011">
    <property type="component" value="Unassembled WGS sequence"/>
</dbReference>
<comment type="caution">
    <text evidence="3">The sequence shown here is derived from an EMBL/GenBank/DDBJ whole genome shotgun (WGS) entry which is preliminary data.</text>
</comment>